<dbReference type="GO" id="GO:1900449">
    <property type="term" value="P:regulation of glutamate receptor signaling pathway"/>
    <property type="evidence" value="ECO:0007669"/>
    <property type="project" value="InterPro"/>
</dbReference>
<accession>A0A5J4P1J6</accession>
<gene>
    <name evidence="3" type="ORF">DEA37_0002604</name>
</gene>
<feature type="domain" description="DOMON" evidence="2">
    <location>
        <begin position="47"/>
        <end position="166"/>
    </location>
</feature>
<dbReference type="GO" id="GO:0099072">
    <property type="term" value="P:regulation of postsynaptic membrane neurotransmitter receptor levels"/>
    <property type="evidence" value="ECO:0007669"/>
    <property type="project" value="TreeGrafter"/>
</dbReference>
<dbReference type="InterPro" id="IPR042789">
    <property type="entry name" value="FRRS1L"/>
</dbReference>
<evidence type="ECO:0000313" key="3">
    <source>
        <dbReference type="EMBL" id="KAA3681559.1"/>
    </source>
</evidence>
<reference evidence="3 4" key="1">
    <citation type="journal article" date="2019" name="Gigascience">
        <title>Whole-genome sequence of the oriental lung fluke Paragonimus westermani.</title>
        <authorList>
            <person name="Oey H."/>
            <person name="Zakrzewski M."/>
            <person name="Narain K."/>
            <person name="Devi K.R."/>
            <person name="Agatsuma T."/>
            <person name="Nawaratna S."/>
            <person name="Gobert G.N."/>
            <person name="Jones M.K."/>
            <person name="Ragan M.A."/>
            <person name="McManus D.P."/>
            <person name="Krause L."/>
        </authorList>
    </citation>
    <scope>NUCLEOTIDE SEQUENCE [LARGE SCALE GENOMIC DNA]</scope>
    <source>
        <strain evidence="3 4">IND2009</strain>
    </source>
</reference>
<proteinExistence type="predicted"/>
<keyword evidence="4" id="KW-1185">Reference proteome</keyword>
<dbReference type="PANTHER" id="PTHR46902">
    <property type="entry name" value="DOMON DOMAIN-CONTAINING PROTEIN FRRS1L"/>
    <property type="match status" value="1"/>
</dbReference>
<protein>
    <recommendedName>
        <fullName evidence="2">DOMON domain-containing protein</fullName>
    </recommendedName>
</protein>
<evidence type="ECO:0000256" key="1">
    <source>
        <dbReference type="SAM" id="SignalP"/>
    </source>
</evidence>
<sequence>MIILPTLVVVFQVVVFVNGKIFSDITLDGCGSIKGCLLPSICTDTSCAFVATWKLVSHNSVDYVEFELKGTLKNPSGFVSLAFSKDANVGDDGVVGCYYHAASSTVRVRAAYNSESGKSTVFYTGSDEVSRSLVLLSVHVAPYHMDVFLLGTHFRSLSSSEPNILS</sequence>
<dbReference type="EMBL" id="QNGE01000176">
    <property type="protein sequence ID" value="KAA3681559.1"/>
    <property type="molecule type" value="Genomic_DNA"/>
</dbReference>
<evidence type="ECO:0000313" key="4">
    <source>
        <dbReference type="Proteomes" id="UP000324629"/>
    </source>
</evidence>
<dbReference type="InterPro" id="IPR005018">
    <property type="entry name" value="DOMON_domain"/>
</dbReference>
<feature type="signal peptide" evidence="1">
    <location>
        <begin position="1"/>
        <end position="19"/>
    </location>
</feature>
<organism evidence="3 4">
    <name type="scientific">Paragonimus westermani</name>
    <dbReference type="NCBI Taxonomy" id="34504"/>
    <lineage>
        <taxon>Eukaryota</taxon>
        <taxon>Metazoa</taxon>
        <taxon>Spiralia</taxon>
        <taxon>Lophotrochozoa</taxon>
        <taxon>Platyhelminthes</taxon>
        <taxon>Trematoda</taxon>
        <taxon>Digenea</taxon>
        <taxon>Plagiorchiida</taxon>
        <taxon>Troglotremata</taxon>
        <taxon>Troglotrematidae</taxon>
        <taxon>Paragonimus</taxon>
    </lineage>
</organism>
<comment type="caution">
    <text evidence="3">The sequence shown here is derived from an EMBL/GenBank/DDBJ whole genome shotgun (WGS) entry which is preliminary data.</text>
</comment>
<name>A0A5J4P1J6_9TREM</name>
<evidence type="ECO:0000259" key="2">
    <source>
        <dbReference type="PROSITE" id="PS50836"/>
    </source>
</evidence>
<dbReference type="PROSITE" id="PS50836">
    <property type="entry name" value="DOMON"/>
    <property type="match status" value="1"/>
</dbReference>
<feature type="chain" id="PRO_5023913965" description="DOMON domain-containing protein" evidence="1">
    <location>
        <begin position="20"/>
        <end position="166"/>
    </location>
</feature>
<keyword evidence="1" id="KW-0732">Signal</keyword>
<dbReference type="PANTHER" id="PTHR46902:SF1">
    <property type="entry name" value="DOMON DOMAIN-CONTAINING PROTEIN FRRS1L"/>
    <property type="match status" value="1"/>
</dbReference>
<dbReference type="AlphaFoldDB" id="A0A5J4P1J6"/>
<dbReference type="Proteomes" id="UP000324629">
    <property type="component" value="Unassembled WGS sequence"/>
</dbReference>